<keyword evidence="3" id="KW-1185">Reference proteome</keyword>
<gene>
    <name evidence="2" type="ORF">T459_15042</name>
</gene>
<sequence length="144" mass="16132">MKLETSMAQSPIGNSRKQNDRDCNLRELVLRLKLAEKTQIQEDFQLLILEVSEKMQNLLDQIFLFLVLFLPLDEIDPSTYSFTAKLKMDGEDDDAAAGEVASPVAGSEGEVGGHGWCSSSAGKGRATEEALTEKRDDRRWERQL</sequence>
<dbReference type="Gramene" id="PHT82027">
    <property type="protein sequence ID" value="PHT82027"/>
    <property type="gene ID" value="T459_15042"/>
</dbReference>
<name>A0A2G2ZJ40_CAPAN</name>
<reference evidence="2 3" key="1">
    <citation type="journal article" date="2014" name="Nat. Genet.">
        <title>Genome sequence of the hot pepper provides insights into the evolution of pungency in Capsicum species.</title>
        <authorList>
            <person name="Kim S."/>
            <person name="Park M."/>
            <person name="Yeom S.I."/>
            <person name="Kim Y.M."/>
            <person name="Lee J.M."/>
            <person name="Lee H.A."/>
            <person name="Seo E."/>
            <person name="Choi J."/>
            <person name="Cheong K."/>
            <person name="Kim K.T."/>
            <person name="Jung K."/>
            <person name="Lee G.W."/>
            <person name="Oh S.K."/>
            <person name="Bae C."/>
            <person name="Kim S.B."/>
            <person name="Lee H.Y."/>
            <person name="Kim S.Y."/>
            <person name="Kim M.S."/>
            <person name="Kang B.C."/>
            <person name="Jo Y.D."/>
            <person name="Yang H.B."/>
            <person name="Jeong H.J."/>
            <person name="Kang W.H."/>
            <person name="Kwon J.K."/>
            <person name="Shin C."/>
            <person name="Lim J.Y."/>
            <person name="Park J.H."/>
            <person name="Huh J.H."/>
            <person name="Kim J.S."/>
            <person name="Kim B.D."/>
            <person name="Cohen O."/>
            <person name="Paran I."/>
            <person name="Suh M.C."/>
            <person name="Lee S.B."/>
            <person name="Kim Y.K."/>
            <person name="Shin Y."/>
            <person name="Noh S.J."/>
            <person name="Park J."/>
            <person name="Seo Y.S."/>
            <person name="Kwon S.Y."/>
            <person name="Kim H.A."/>
            <person name="Park J.M."/>
            <person name="Kim H.J."/>
            <person name="Choi S.B."/>
            <person name="Bosland P.W."/>
            <person name="Reeves G."/>
            <person name="Jo S.H."/>
            <person name="Lee B.W."/>
            <person name="Cho H.T."/>
            <person name="Choi H.S."/>
            <person name="Lee M.S."/>
            <person name="Yu Y."/>
            <person name="Do Choi Y."/>
            <person name="Park B.S."/>
            <person name="van Deynze A."/>
            <person name="Ashrafi H."/>
            <person name="Hill T."/>
            <person name="Kim W.T."/>
            <person name="Pai H.S."/>
            <person name="Ahn H.K."/>
            <person name="Yeam I."/>
            <person name="Giovannoni J.J."/>
            <person name="Rose J.K."/>
            <person name="Sorensen I."/>
            <person name="Lee S.J."/>
            <person name="Kim R.W."/>
            <person name="Choi I.Y."/>
            <person name="Choi B.S."/>
            <person name="Lim J.S."/>
            <person name="Lee Y.H."/>
            <person name="Choi D."/>
        </authorList>
    </citation>
    <scope>NUCLEOTIDE SEQUENCE [LARGE SCALE GENOMIC DNA]</scope>
    <source>
        <strain evidence="3">cv. CM334</strain>
    </source>
</reference>
<feature type="region of interest" description="Disordered" evidence="1">
    <location>
        <begin position="93"/>
        <end position="144"/>
    </location>
</feature>
<evidence type="ECO:0000313" key="3">
    <source>
        <dbReference type="Proteomes" id="UP000222542"/>
    </source>
</evidence>
<comment type="caution">
    <text evidence="2">The sequence shown here is derived from an EMBL/GenBank/DDBJ whole genome shotgun (WGS) entry which is preliminary data.</text>
</comment>
<proteinExistence type="predicted"/>
<accession>A0A2G2ZJ40</accession>
<dbReference type="EMBL" id="AYRZ02000005">
    <property type="protein sequence ID" value="PHT82027.1"/>
    <property type="molecule type" value="Genomic_DNA"/>
</dbReference>
<evidence type="ECO:0000313" key="2">
    <source>
        <dbReference type="EMBL" id="PHT82027.1"/>
    </source>
</evidence>
<reference evidence="2 3" key="2">
    <citation type="journal article" date="2017" name="Genome Biol.">
        <title>New reference genome sequences of hot pepper reveal the massive evolution of plant disease-resistance genes by retroduplication.</title>
        <authorList>
            <person name="Kim S."/>
            <person name="Park J."/>
            <person name="Yeom S.I."/>
            <person name="Kim Y.M."/>
            <person name="Seo E."/>
            <person name="Kim K.T."/>
            <person name="Kim M.S."/>
            <person name="Lee J.M."/>
            <person name="Cheong K."/>
            <person name="Shin H.S."/>
            <person name="Kim S.B."/>
            <person name="Han K."/>
            <person name="Lee J."/>
            <person name="Park M."/>
            <person name="Lee H.A."/>
            <person name="Lee H.Y."/>
            <person name="Lee Y."/>
            <person name="Oh S."/>
            <person name="Lee J.H."/>
            <person name="Choi E."/>
            <person name="Choi E."/>
            <person name="Lee S.E."/>
            <person name="Jeon J."/>
            <person name="Kim H."/>
            <person name="Choi G."/>
            <person name="Song H."/>
            <person name="Lee J."/>
            <person name="Lee S.C."/>
            <person name="Kwon J.K."/>
            <person name="Lee H.Y."/>
            <person name="Koo N."/>
            <person name="Hong Y."/>
            <person name="Kim R.W."/>
            <person name="Kang W.H."/>
            <person name="Huh J.H."/>
            <person name="Kang B.C."/>
            <person name="Yang T.J."/>
            <person name="Lee Y.H."/>
            <person name="Bennetzen J.L."/>
            <person name="Choi D."/>
        </authorList>
    </citation>
    <scope>NUCLEOTIDE SEQUENCE [LARGE SCALE GENOMIC DNA]</scope>
    <source>
        <strain evidence="3">cv. CM334</strain>
    </source>
</reference>
<feature type="compositionally biased region" description="Basic and acidic residues" evidence="1">
    <location>
        <begin position="125"/>
        <end position="144"/>
    </location>
</feature>
<protein>
    <submittedName>
        <fullName evidence="2">Uncharacterized protein</fullName>
    </submittedName>
</protein>
<dbReference type="Proteomes" id="UP000222542">
    <property type="component" value="Unassembled WGS sequence"/>
</dbReference>
<evidence type="ECO:0000256" key="1">
    <source>
        <dbReference type="SAM" id="MobiDB-lite"/>
    </source>
</evidence>
<dbReference type="AlphaFoldDB" id="A0A2G2ZJ40"/>
<organism evidence="2 3">
    <name type="scientific">Capsicum annuum</name>
    <name type="common">Capsicum pepper</name>
    <dbReference type="NCBI Taxonomy" id="4072"/>
    <lineage>
        <taxon>Eukaryota</taxon>
        <taxon>Viridiplantae</taxon>
        <taxon>Streptophyta</taxon>
        <taxon>Embryophyta</taxon>
        <taxon>Tracheophyta</taxon>
        <taxon>Spermatophyta</taxon>
        <taxon>Magnoliopsida</taxon>
        <taxon>eudicotyledons</taxon>
        <taxon>Gunneridae</taxon>
        <taxon>Pentapetalae</taxon>
        <taxon>asterids</taxon>
        <taxon>lamiids</taxon>
        <taxon>Solanales</taxon>
        <taxon>Solanaceae</taxon>
        <taxon>Solanoideae</taxon>
        <taxon>Capsiceae</taxon>
        <taxon>Capsicum</taxon>
    </lineage>
</organism>